<keyword evidence="2" id="KW-1185">Reference proteome</keyword>
<dbReference type="EMBL" id="LHXV01000055">
    <property type="protein sequence ID" value="KXB00181.1"/>
    <property type="molecule type" value="Genomic_DNA"/>
</dbReference>
<reference evidence="1 2" key="1">
    <citation type="journal article" date="2016" name="Sci. Rep.">
        <title>Metabolic traits of an uncultured archaeal lineage -MSBL1- from brine pools of the Red Sea.</title>
        <authorList>
            <person name="Mwirichia R."/>
            <person name="Alam I."/>
            <person name="Rashid M."/>
            <person name="Vinu M."/>
            <person name="Ba-Alawi W."/>
            <person name="Anthony Kamau A."/>
            <person name="Kamanda Ngugi D."/>
            <person name="Goker M."/>
            <person name="Klenk H.P."/>
            <person name="Bajic V."/>
            <person name="Stingl U."/>
        </authorList>
    </citation>
    <scope>NUCLEOTIDE SEQUENCE [LARGE SCALE GENOMIC DNA]</scope>
    <source>
        <strain evidence="1">SCGC-AAA259O05</strain>
    </source>
</reference>
<sequence>MAKWCVCGHELSVHIDEGDGWRCHLLGPGGFQCECYLRKDRADGDIEFYSLERRKERFLEELEKVKELEI</sequence>
<name>A0A133V192_9EURY</name>
<gene>
    <name evidence="1" type="ORF">AKJ41_04300</name>
</gene>
<protein>
    <submittedName>
        <fullName evidence="1">Uncharacterized protein</fullName>
    </submittedName>
</protein>
<dbReference type="AlphaFoldDB" id="A0A133V192"/>
<organism evidence="1 2">
    <name type="scientific">candidate division MSBL1 archaeon SCGC-AAA259O05</name>
    <dbReference type="NCBI Taxonomy" id="1698271"/>
    <lineage>
        <taxon>Archaea</taxon>
        <taxon>Methanobacteriati</taxon>
        <taxon>Methanobacteriota</taxon>
        <taxon>candidate division MSBL1</taxon>
    </lineage>
</organism>
<evidence type="ECO:0000313" key="1">
    <source>
        <dbReference type="EMBL" id="KXB00181.1"/>
    </source>
</evidence>
<accession>A0A133V192</accession>
<dbReference type="Proteomes" id="UP000070344">
    <property type="component" value="Unassembled WGS sequence"/>
</dbReference>
<proteinExistence type="predicted"/>
<comment type="caution">
    <text evidence="1">The sequence shown here is derived from an EMBL/GenBank/DDBJ whole genome shotgun (WGS) entry which is preliminary data.</text>
</comment>
<evidence type="ECO:0000313" key="2">
    <source>
        <dbReference type="Proteomes" id="UP000070344"/>
    </source>
</evidence>